<dbReference type="OrthoDB" id="417078at2759"/>
<dbReference type="InterPro" id="IPR000595">
    <property type="entry name" value="cNMP-bd_dom"/>
</dbReference>
<dbReference type="SMART" id="SM00100">
    <property type="entry name" value="cNMP"/>
    <property type="match status" value="2"/>
</dbReference>
<evidence type="ECO:0000256" key="6">
    <source>
        <dbReference type="ARBA" id="ARBA00022741"/>
    </source>
</evidence>
<dbReference type="PROSITE" id="PS00889">
    <property type="entry name" value="CNMP_BINDING_2"/>
    <property type="match status" value="2"/>
</dbReference>
<dbReference type="InterPro" id="IPR018488">
    <property type="entry name" value="cNMP-bd_CS"/>
</dbReference>
<dbReference type="PROSITE" id="PS00888">
    <property type="entry name" value="CNMP_BINDING_1"/>
    <property type="match status" value="2"/>
</dbReference>
<dbReference type="PRINTS" id="PR00103">
    <property type="entry name" value="CAMPKINASE"/>
</dbReference>
<evidence type="ECO:0000256" key="3">
    <source>
        <dbReference type="ARBA" id="ARBA00022553"/>
    </source>
</evidence>
<name>A0A1R2CX10_9CILI</name>
<evidence type="ECO:0000256" key="1">
    <source>
        <dbReference type="ARBA" id="ARBA00005753"/>
    </source>
</evidence>
<dbReference type="GO" id="GO:0004862">
    <property type="term" value="F:cAMP-dependent protein kinase inhibitor activity"/>
    <property type="evidence" value="ECO:0007669"/>
    <property type="project" value="TreeGrafter"/>
</dbReference>
<reference evidence="11 12" key="1">
    <citation type="submission" date="2016-11" db="EMBL/GenBank/DDBJ databases">
        <title>The macronuclear genome of Stentor coeruleus: a giant cell with tiny introns.</title>
        <authorList>
            <person name="Slabodnick M."/>
            <person name="Ruby J.G."/>
            <person name="Reiff S.B."/>
            <person name="Swart E.C."/>
            <person name="Gosai S."/>
            <person name="Prabakaran S."/>
            <person name="Witkowska E."/>
            <person name="Larue G.E."/>
            <person name="Fisher S."/>
            <person name="Freeman R.M."/>
            <person name="Gunawardena J."/>
            <person name="Chu W."/>
            <person name="Stover N.A."/>
            <person name="Gregory B.D."/>
            <person name="Nowacki M."/>
            <person name="Derisi J."/>
            <person name="Roy S.W."/>
            <person name="Marshall W.F."/>
            <person name="Sood P."/>
        </authorList>
    </citation>
    <scope>NUCLEOTIDE SEQUENCE [LARGE SCALE GENOMIC DNA]</scope>
    <source>
        <strain evidence="11">WM001</strain>
    </source>
</reference>
<evidence type="ECO:0000313" key="11">
    <source>
        <dbReference type="EMBL" id="OMJ93548.1"/>
    </source>
</evidence>
<keyword evidence="12" id="KW-1185">Reference proteome</keyword>
<dbReference type="GO" id="GO:0005952">
    <property type="term" value="C:cAMP-dependent protein kinase complex"/>
    <property type="evidence" value="ECO:0007669"/>
    <property type="project" value="InterPro"/>
</dbReference>
<keyword evidence="5" id="KW-0677">Repeat</keyword>
<dbReference type="InterPro" id="IPR018490">
    <property type="entry name" value="cNMP-bd_dom_sf"/>
</dbReference>
<dbReference type="GO" id="GO:0005829">
    <property type="term" value="C:cytosol"/>
    <property type="evidence" value="ECO:0007669"/>
    <property type="project" value="TreeGrafter"/>
</dbReference>
<dbReference type="PROSITE" id="PS50042">
    <property type="entry name" value="CNMP_BINDING_3"/>
    <property type="match status" value="2"/>
</dbReference>
<evidence type="ECO:0000256" key="4">
    <source>
        <dbReference type="ARBA" id="ARBA00022566"/>
    </source>
</evidence>
<dbReference type="Gene3D" id="2.60.120.10">
    <property type="entry name" value="Jelly Rolls"/>
    <property type="match status" value="2"/>
</dbReference>
<evidence type="ECO:0000256" key="5">
    <source>
        <dbReference type="ARBA" id="ARBA00022737"/>
    </source>
</evidence>
<dbReference type="CDD" id="cd22970">
    <property type="entry name" value="DD_NDKH5-like"/>
    <property type="match status" value="1"/>
</dbReference>
<feature type="region of interest" description="Disordered" evidence="9">
    <location>
        <begin position="85"/>
        <end position="116"/>
    </location>
</feature>
<dbReference type="EMBL" id="MPUH01000041">
    <property type="protein sequence ID" value="OMJ93548.1"/>
    <property type="molecule type" value="Genomic_DNA"/>
</dbReference>
<dbReference type="PIRSF" id="PIRSF000548">
    <property type="entry name" value="PK_regulatory"/>
    <property type="match status" value="1"/>
</dbReference>
<dbReference type="PANTHER" id="PTHR11635">
    <property type="entry name" value="CAMP-DEPENDENT PROTEIN KINASE REGULATORY CHAIN"/>
    <property type="match status" value="1"/>
</dbReference>
<dbReference type="GO" id="GO:0033554">
    <property type="term" value="P:cellular response to stress"/>
    <property type="evidence" value="ECO:0007669"/>
    <property type="project" value="UniProtKB-ARBA"/>
</dbReference>
<feature type="domain" description="Cyclic nucleotide-binding" evidence="10">
    <location>
        <begin position="275"/>
        <end position="396"/>
    </location>
</feature>
<dbReference type="PANTHER" id="PTHR11635:SF152">
    <property type="entry name" value="CAMP-DEPENDENT PROTEIN KINASE TYPE I REGULATORY SUBUNIT-RELATED"/>
    <property type="match status" value="1"/>
</dbReference>
<comment type="similarity">
    <text evidence="1">Belongs to the cAMP-dependent kinase regulatory chain family.</text>
</comment>
<dbReference type="AlphaFoldDB" id="A0A1R2CX10"/>
<keyword evidence="4 8" id="KW-0116">cAMP-binding</keyword>
<dbReference type="InterPro" id="IPR014710">
    <property type="entry name" value="RmlC-like_jellyroll"/>
</dbReference>
<evidence type="ECO:0000256" key="7">
    <source>
        <dbReference type="ARBA" id="ARBA00023149"/>
    </source>
</evidence>
<accession>A0A1R2CX10</accession>
<sequence length="401" mass="45428">MHILINSYVIYKPIIPNMSAYDDYIANTINPILRQLTIEVVKAKPENPVTFLIDLLSTRLGVNNAMSEKEELRILRQELARLKQKRVGSENEKTDSEDDEIEDIQPKKQSARSGVSAEAYGQWNKKGTFKPPVHHKTPEQRNRIIAKLSTSFMFVALDDKDKEIVIEAMKECSFPAKTEVIKQGADGSELFIVDTGILSCYKNIKGEEKHLKDYHPGEAFGELALLYNAPRAATIIAKTDSILWSLDRDTFNHIVKDAAVKRREKYEAFLSKIDLLADMDPYERSQLADAFITSKFNQGDYVIKEGEEGNNFYIIEEGEAIATKTIKKGHAPEQVKHYRHGDYFGELALLKNQPRAANVVASLPMKCVSLDRHSFKRLLGPVESILVRNAKKYEEIIASLV</sequence>
<dbReference type="InterPro" id="IPR050503">
    <property type="entry name" value="cAMP-dep_PK_reg_su-like"/>
</dbReference>
<evidence type="ECO:0000256" key="2">
    <source>
        <dbReference type="ARBA" id="ARBA00020355"/>
    </source>
</evidence>
<feature type="compositionally biased region" description="Basic and acidic residues" evidence="9">
    <location>
        <begin position="85"/>
        <end position="94"/>
    </location>
</feature>
<evidence type="ECO:0000313" key="12">
    <source>
        <dbReference type="Proteomes" id="UP000187209"/>
    </source>
</evidence>
<keyword evidence="6 8" id="KW-0547">Nucleotide-binding</keyword>
<dbReference type="GO" id="GO:0034236">
    <property type="term" value="F:protein kinase A catalytic subunit binding"/>
    <property type="evidence" value="ECO:0007669"/>
    <property type="project" value="TreeGrafter"/>
</dbReference>
<dbReference type="FunFam" id="2.60.120.10:FF:000006">
    <property type="entry name" value="cAMP-dependent protein kinase type I-alpha regulatory subunit"/>
    <property type="match status" value="1"/>
</dbReference>
<feature type="binding site" evidence="8">
    <location>
        <position position="346"/>
    </location>
    <ligand>
        <name>3',5'-cyclic AMP</name>
        <dbReference type="ChEBI" id="CHEBI:58165"/>
        <label>2</label>
    </ligand>
</feature>
<dbReference type="CDD" id="cd00038">
    <property type="entry name" value="CAP_ED"/>
    <property type="match status" value="2"/>
</dbReference>
<keyword evidence="3" id="KW-0597">Phosphoprotein</keyword>
<feature type="domain" description="Cyclic nucleotide-binding" evidence="10">
    <location>
        <begin position="153"/>
        <end position="272"/>
    </location>
</feature>
<dbReference type="Pfam" id="PF00027">
    <property type="entry name" value="cNMP_binding"/>
    <property type="match status" value="2"/>
</dbReference>
<feature type="binding site" evidence="8">
    <location>
        <position position="231"/>
    </location>
    <ligand>
        <name>3',5'-cyclic AMP</name>
        <dbReference type="ChEBI" id="CHEBI:58165"/>
        <label>1</label>
    </ligand>
</feature>
<gene>
    <name evidence="11" type="ORF">SteCoe_3532</name>
</gene>
<comment type="caution">
    <text evidence="11">The sequence shown here is derived from an EMBL/GenBank/DDBJ whole genome shotgun (WGS) entry which is preliminary data.</text>
</comment>
<dbReference type="GO" id="GO:0030552">
    <property type="term" value="F:cAMP binding"/>
    <property type="evidence" value="ECO:0007669"/>
    <property type="project" value="UniProtKB-KW"/>
</dbReference>
<feature type="binding site" evidence="8">
    <location>
        <position position="355"/>
    </location>
    <ligand>
        <name>3',5'-cyclic AMP</name>
        <dbReference type="ChEBI" id="CHEBI:58165"/>
        <label>2</label>
    </ligand>
</feature>
<evidence type="ECO:0000256" key="8">
    <source>
        <dbReference type="PIRSR" id="PIRSR000548-1"/>
    </source>
</evidence>
<evidence type="ECO:0000259" key="10">
    <source>
        <dbReference type="PROSITE" id="PS50042"/>
    </source>
</evidence>
<evidence type="ECO:0000256" key="9">
    <source>
        <dbReference type="SAM" id="MobiDB-lite"/>
    </source>
</evidence>
<keyword evidence="7 8" id="KW-0114">cAMP</keyword>
<proteinExistence type="inferred from homology"/>
<feature type="binding site" evidence="8">
    <location>
        <position position="222"/>
    </location>
    <ligand>
        <name>3',5'-cyclic AMP</name>
        <dbReference type="ChEBI" id="CHEBI:58165"/>
        <label>1</label>
    </ligand>
</feature>
<organism evidence="11 12">
    <name type="scientific">Stentor coeruleus</name>
    <dbReference type="NCBI Taxonomy" id="5963"/>
    <lineage>
        <taxon>Eukaryota</taxon>
        <taxon>Sar</taxon>
        <taxon>Alveolata</taxon>
        <taxon>Ciliophora</taxon>
        <taxon>Postciliodesmatophora</taxon>
        <taxon>Heterotrichea</taxon>
        <taxon>Heterotrichida</taxon>
        <taxon>Stentoridae</taxon>
        <taxon>Stentor</taxon>
    </lineage>
</organism>
<dbReference type="Proteomes" id="UP000187209">
    <property type="component" value="Unassembled WGS sequence"/>
</dbReference>
<dbReference type="FunFam" id="2.60.120.10:FF:000039">
    <property type="entry name" value="cAMP-dependent protein kinase regulatory subunit"/>
    <property type="match status" value="1"/>
</dbReference>
<protein>
    <recommendedName>
        <fullName evidence="2">cAMP-dependent protein kinase regulatory subunit</fullName>
    </recommendedName>
</protein>
<dbReference type="SUPFAM" id="SSF51206">
    <property type="entry name" value="cAMP-binding domain-like"/>
    <property type="match status" value="2"/>
</dbReference>
<dbReference type="InterPro" id="IPR012198">
    <property type="entry name" value="cAMP_dep_PK_reg_su"/>
</dbReference>